<gene>
    <name evidence="6" type="primary">scpC</name>
    <name evidence="6" type="ORF">Pan265_26710</name>
</gene>
<evidence type="ECO:0000313" key="7">
    <source>
        <dbReference type="Proteomes" id="UP000320386"/>
    </source>
</evidence>
<dbReference type="AlphaFoldDB" id="A0A518C0Q4"/>
<dbReference type="EMBL" id="CP036280">
    <property type="protein sequence ID" value="QDU72797.1"/>
    <property type="molecule type" value="Genomic_DNA"/>
</dbReference>
<dbReference type="InterPro" id="IPR046433">
    <property type="entry name" value="ActCoA_hydro"/>
</dbReference>
<sequence>MSGSTMDNGVSVVVGERCQRCQAITQMTAEEAAAMIPNGATVGFSGFTPAGAAKAVPSALAERAQALHDKGEEFGIRVLTGASTGKYLDEALAQAGAINWRAPYQSSATLRKRINTQESRFVDLHLSHVPQMMEFGFFGEMDYAVVEATDVTHDGRIYLSTSGGASPSYLRHAKKVFVELNRFHSTRLAECHDVAILPPPPHRSPIPIHHPLSKMGTPFATVDPKKIVGVIENNASDGVAPFTPPDEVSQKIAGHVIRFLLDEMKAGRIPADFLPLQSGVGNVANAVMAGLGESSDVPPFYMYSEVFQDALVDLMANGSLLGASCTSLTLSDEQMQRVYSDMDFFAPKIVIRPQELSNNPGVIRRMGVIAINTAIEVDIYGHANSTHICGTRLMNGIGGSGDFMRNAYLSIFVAPSVAKGGAISAIVPMVSHCDHSEHDVQIVVTDQGLADLRGLGPIQRAHTLIENCAHPDYRAYLHQYVADAPCGHLKHDLDKCFELHRRFIETGSMKEA</sequence>
<dbReference type="Gene3D" id="3.30.750.70">
    <property type="entry name" value="4-hydroxybutyrate coenzyme like domains"/>
    <property type="match status" value="1"/>
</dbReference>
<dbReference type="GO" id="GO:0003986">
    <property type="term" value="F:acetyl-CoA hydrolase activity"/>
    <property type="evidence" value="ECO:0007669"/>
    <property type="project" value="TreeGrafter"/>
</dbReference>
<feature type="binding site" evidence="3">
    <location>
        <position position="399"/>
    </location>
    <ligand>
        <name>CoA</name>
        <dbReference type="ChEBI" id="CHEBI:57287"/>
    </ligand>
</feature>
<dbReference type="GO" id="GO:0006083">
    <property type="term" value="P:acetate metabolic process"/>
    <property type="evidence" value="ECO:0007669"/>
    <property type="project" value="InterPro"/>
</dbReference>
<dbReference type="NCBIfam" id="TIGR03458">
    <property type="entry name" value="YgfH_subfam"/>
    <property type="match status" value="1"/>
</dbReference>
<protein>
    <submittedName>
        <fullName evidence="6">Propionyl-CoA:succinate CoA transferase</fullName>
        <ecNumber evidence="6">2.8.3.-</ecNumber>
    </submittedName>
</protein>
<name>A0A518C0Q4_9BACT</name>
<feature type="active site" description="5-glutamyl coenzyme A thioester intermediate" evidence="2">
    <location>
        <position position="305"/>
    </location>
</feature>
<dbReference type="InterPro" id="IPR037171">
    <property type="entry name" value="NagB/RpiA_transferase-like"/>
</dbReference>
<dbReference type="GO" id="GO:0008775">
    <property type="term" value="F:acetate CoA-transferase activity"/>
    <property type="evidence" value="ECO:0007669"/>
    <property type="project" value="InterPro"/>
</dbReference>
<dbReference type="FunFam" id="3.40.1080.20:FF:000001">
    <property type="entry name" value="Acetyl-CoA hydrolase Ach1"/>
    <property type="match status" value="1"/>
</dbReference>
<keyword evidence="6" id="KW-0808">Transferase</keyword>
<feature type="binding site" evidence="3">
    <location>
        <position position="375"/>
    </location>
    <ligand>
        <name>CoA</name>
        <dbReference type="ChEBI" id="CHEBI:57287"/>
    </ligand>
</feature>
<dbReference type="InterPro" id="IPR017821">
    <property type="entry name" value="Succinate_CoA_transferase"/>
</dbReference>
<dbReference type="Gene3D" id="3.40.1080.20">
    <property type="entry name" value="Acetyl-CoA hydrolase/transferase C-terminal domain"/>
    <property type="match status" value="1"/>
</dbReference>
<evidence type="ECO:0000259" key="5">
    <source>
        <dbReference type="Pfam" id="PF13336"/>
    </source>
</evidence>
<dbReference type="InterPro" id="IPR003702">
    <property type="entry name" value="ActCoA_hydro_N"/>
</dbReference>
<feature type="binding site" evidence="3">
    <location>
        <position position="419"/>
    </location>
    <ligand>
        <name>CoA</name>
        <dbReference type="ChEBI" id="CHEBI:57287"/>
    </ligand>
</feature>
<dbReference type="KEGG" id="mcad:Pan265_26710"/>
<dbReference type="Proteomes" id="UP000320386">
    <property type="component" value="Chromosome"/>
</dbReference>
<evidence type="ECO:0000256" key="1">
    <source>
        <dbReference type="ARBA" id="ARBA00009632"/>
    </source>
</evidence>
<dbReference type="SUPFAM" id="SSF100950">
    <property type="entry name" value="NagB/RpiA/CoA transferase-like"/>
    <property type="match status" value="2"/>
</dbReference>
<proteinExistence type="inferred from homology"/>
<dbReference type="Pfam" id="PF02550">
    <property type="entry name" value="AcetylCoA_hydro"/>
    <property type="match status" value="1"/>
</dbReference>
<feature type="domain" description="Acetyl-CoA hydrolase/transferase N-terminal" evidence="4">
    <location>
        <begin position="27"/>
        <end position="232"/>
    </location>
</feature>
<dbReference type="PANTHER" id="PTHR43609">
    <property type="entry name" value="ACETYL-COA HYDROLASE"/>
    <property type="match status" value="1"/>
</dbReference>
<dbReference type="Gene3D" id="3.40.1080.10">
    <property type="entry name" value="Glutaconate Coenzyme A-transferase"/>
    <property type="match status" value="1"/>
</dbReference>
<evidence type="ECO:0000313" key="6">
    <source>
        <dbReference type="EMBL" id="QDU72797.1"/>
    </source>
</evidence>
<organism evidence="6 7">
    <name type="scientific">Mucisphaera calidilacus</name>
    <dbReference type="NCBI Taxonomy" id="2527982"/>
    <lineage>
        <taxon>Bacteria</taxon>
        <taxon>Pseudomonadati</taxon>
        <taxon>Planctomycetota</taxon>
        <taxon>Phycisphaerae</taxon>
        <taxon>Phycisphaerales</taxon>
        <taxon>Phycisphaeraceae</taxon>
        <taxon>Mucisphaera</taxon>
    </lineage>
</organism>
<feature type="domain" description="Acetyl-CoA hydrolase/transferase C-terminal" evidence="5">
    <location>
        <begin position="336"/>
        <end position="480"/>
    </location>
</feature>
<feature type="binding site" evidence="3">
    <location>
        <begin position="279"/>
        <end position="283"/>
    </location>
    <ligand>
        <name>CoA</name>
        <dbReference type="ChEBI" id="CHEBI:57287"/>
    </ligand>
</feature>
<dbReference type="PANTHER" id="PTHR43609:SF1">
    <property type="entry name" value="ACETYL-COA HYDROLASE"/>
    <property type="match status" value="1"/>
</dbReference>
<evidence type="ECO:0000256" key="2">
    <source>
        <dbReference type="PIRSR" id="PIRSR617821-1"/>
    </source>
</evidence>
<dbReference type="EC" id="2.8.3.-" evidence="6"/>
<evidence type="ECO:0000259" key="4">
    <source>
        <dbReference type="Pfam" id="PF02550"/>
    </source>
</evidence>
<comment type="similarity">
    <text evidence="1">Belongs to the acetyl-CoA hydrolase/transferase family.</text>
</comment>
<evidence type="ECO:0000256" key="3">
    <source>
        <dbReference type="PIRSR" id="PIRSR617821-2"/>
    </source>
</evidence>
<dbReference type="GO" id="GO:0006084">
    <property type="term" value="P:acetyl-CoA metabolic process"/>
    <property type="evidence" value="ECO:0007669"/>
    <property type="project" value="InterPro"/>
</dbReference>
<accession>A0A518C0Q4</accession>
<feature type="binding site" evidence="3">
    <location>
        <position position="395"/>
    </location>
    <ligand>
        <name>CoA</name>
        <dbReference type="ChEBI" id="CHEBI:57287"/>
    </ligand>
</feature>
<dbReference type="InterPro" id="IPR026888">
    <property type="entry name" value="AcetylCoA_hyd_C"/>
</dbReference>
<keyword evidence="7" id="KW-1185">Reference proteome</keyword>
<reference evidence="6 7" key="1">
    <citation type="submission" date="2019-02" db="EMBL/GenBank/DDBJ databases">
        <title>Deep-cultivation of Planctomycetes and their phenomic and genomic characterization uncovers novel biology.</title>
        <authorList>
            <person name="Wiegand S."/>
            <person name="Jogler M."/>
            <person name="Boedeker C."/>
            <person name="Pinto D."/>
            <person name="Vollmers J."/>
            <person name="Rivas-Marin E."/>
            <person name="Kohn T."/>
            <person name="Peeters S.H."/>
            <person name="Heuer A."/>
            <person name="Rast P."/>
            <person name="Oberbeckmann S."/>
            <person name="Bunk B."/>
            <person name="Jeske O."/>
            <person name="Meyerdierks A."/>
            <person name="Storesund J.E."/>
            <person name="Kallscheuer N."/>
            <person name="Luecker S."/>
            <person name="Lage O.M."/>
            <person name="Pohl T."/>
            <person name="Merkel B.J."/>
            <person name="Hornburger P."/>
            <person name="Mueller R.-W."/>
            <person name="Bruemmer F."/>
            <person name="Labrenz M."/>
            <person name="Spormann A.M."/>
            <person name="Op den Camp H."/>
            <person name="Overmann J."/>
            <person name="Amann R."/>
            <person name="Jetten M.S.M."/>
            <person name="Mascher T."/>
            <person name="Medema M.H."/>
            <person name="Devos D.P."/>
            <person name="Kaster A.-K."/>
            <person name="Ovreas L."/>
            <person name="Rohde M."/>
            <person name="Galperin M.Y."/>
            <person name="Jogler C."/>
        </authorList>
    </citation>
    <scope>NUCLEOTIDE SEQUENCE [LARGE SCALE GENOMIC DNA]</scope>
    <source>
        <strain evidence="6 7">Pan265</strain>
    </source>
</reference>
<dbReference type="InterPro" id="IPR038460">
    <property type="entry name" value="AcetylCoA_hyd_C_sf"/>
</dbReference>
<dbReference type="Pfam" id="PF13336">
    <property type="entry name" value="AcetylCoA_hyd_C"/>
    <property type="match status" value="1"/>
</dbReference>